<dbReference type="Pfam" id="PF06028">
    <property type="entry name" value="DUF915"/>
    <property type="match status" value="1"/>
</dbReference>
<dbReference type="AlphaFoldDB" id="A0A1I4EUB1"/>
<dbReference type="Proteomes" id="UP000181969">
    <property type="component" value="Unassembled WGS sequence"/>
</dbReference>
<keyword evidence="2" id="KW-0378">Hydrolase</keyword>
<evidence type="ECO:0000313" key="2">
    <source>
        <dbReference type="EMBL" id="SFL08106.1"/>
    </source>
</evidence>
<reference evidence="2 3" key="1">
    <citation type="submission" date="2016-10" db="EMBL/GenBank/DDBJ databases">
        <authorList>
            <person name="de Groot N.N."/>
        </authorList>
    </citation>
    <scope>NUCLEOTIDE SEQUENCE [LARGE SCALE GENOMIC DNA]</scope>
    <source>
        <strain evidence="2 3">M79</strain>
    </source>
</reference>
<dbReference type="Gene3D" id="3.40.50.1820">
    <property type="entry name" value="alpha/beta hydrolase"/>
    <property type="match status" value="1"/>
</dbReference>
<dbReference type="GO" id="GO:0016787">
    <property type="term" value="F:hydrolase activity"/>
    <property type="evidence" value="ECO:0007669"/>
    <property type="project" value="UniProtKB-KW"/>
</dbReference>
<dbReference type="SUPFAM" id="SSF53474">
    <property type="entry name" value="alpha/beta-Hydrolases"/>
    <property type="match status" value="1"/>
</dbReference>
<protein>
    <submittedName>
        <fullName evidence="2">Uncharacterized protein with an alpha/beta hydrolase fold</fullName>
    </submittedName>
</protein>
<organism evidence="2 3">
    <name type="scientific">Lactococcus garvieae</name>
    <dbReference type="NCBI Taxonomy" id="1363"/>
    <lineage>
        <taxon>Bacteria</taxon>
        <taxon>Bacillati</taxon>
        <taxon>Bacillota</taxon>
        <taxon>Bacilli</taxon>
        <taxon>Lactobacillales</taxon>
        <taxon>Streptococcaceae</taxon>
        <taxon>Lactococcus</taxon>
    </lineage>
</organism>
<keyword evidence="1" id="KW-0472">Membrane</keyword>
<keyword evidence="1" id="KW-0812">Transmembrane</keyword>
<sequence length="313" mass="34920">MKKRAQKSKKGIDMLGVTFFVFIVAVIGVLGVAFYYQQTKASPGEPSTRVIKKTQEQLKSELTIYPTLYVTGSSGTPKNNISHLVQAVTNKNNTAKPGLTVIAETGNKYKLRISGKIDAGNKYPAIAVGTDHGTNNHEIYQYAIKATIEYLAAHYNVPWYNILGYSSGAGGAMRFLINYSQDKNLPPAKKFVALDGEFNRKEKLRANESMESLYQNGPENKSADYNYFEKNYSKMDKGIHVYLMALDTPVGSNFDGVLPWSDLFSVYNLFEKNGNVTEKFTYTNSPGERYSHGSICKMPAAQDYIEKVFYSST</sequence>
<name>A0A1I4EUB1_9LACT</name>
<dbReference type="EMBL" id="FOTJ01000001">
    <property type="protein sequence ID" value="SFL08106.1"/>
    <property type="molecule type" value="Genomic_DNA"/>
</dbReference>
<keyword evidence="1" id="KW-1133">Transmembrane helix</keyword>
<dbReference type="RefSeq" id="WP_074749920.1">
    <property type="nucleotide sequence ID" value="NZ_CAXVJC010000003.1"/>
</dbReference>
<evidence type="ECO:0000256" key="1">
    <source>
        <dbReference type="SAM" id="Phobius"/>
    </source>
</evidence>
<dbReference type="InterPro" id="IPR010315">
    <property type="entry name" value="DUF915_hydro-like"/>
</dbReference>
<proteinExistence type="predicted"/>
<evidence type="ECO:0000313" key="3">
    <source>
        <dbReference type="Proteomes" id="UP000181969"/>
    </source>
</evidence>
<gene>
    <name evidence="2" type="ORF">SAMN05216438_101140</name>
</gene>
<feature type="transmembrane region" description="Helical" evidence="1">
    <location>
        <begin position="12"/>
        <end position="36"/>
    </location>
</feature>
<dbReference type="OrthoDB" id="2243020at2"/>
<dbReference type="InterPro" id="IPR029058">
    <property type="entry name" value="AB_hydrolase_fold"/>
</dbReference>
<accession>A0A1I4EUB1</accession>